<keyword evidence="2" id="KW-1185">Reference proteome</keyword>
<dbReference type="EMBL" id="JAMZEC010000001">
    <property type="protein sequence ID" value="MCP2352167.1"/>
    <property type="molecule type" value="Genomic_DNA"/>
</dbReference>
<reference evidence="1 2" key="1">
    <citation type="submission" date="2022-06" db="EMBL/GenBank/DDBJ databases">
        <title>Sequencing the genomes of 1000 actinobacteria strains.</title>
        <authorList>
            <person name="Klenk H.-P."/>
        </authorList>
    </citation>
    <scope>NUCLEOTIDE SEQUENCE [LARGE SCALE GENOMIC DNA]</scope>
    <source>
        <strain evidence="1 2">DSM 44170</strain>
    </source>
</reference>
<dbReference type="Proteomes" id="UP001320766">
    <property type="component" value="Unassembled WGS sequence"/>
</dbReference>
<evidence type="ECO:0000313" key="2">
    <source>
        <dbReference type="Proteomes" id="UP001320766"/>
    </source>
</evidence>
<comment type="caution">
    <text evidence="1">The sequence shown here is derived from an EMBL/GenBank/DDBJ whole genome shotgun (WGS) entry which is preliminary data.</text>
</comment>
<evidence type="ECO:0000313" key="1">
    <source>
        <dbReference type="EMBL" id="MCP2352167.1"/>
    </source>
</evidence>
<accession>A0ABT1KET2</accession>
<proteinExistence type="predicted"/>
<sequence>MWPVVVHQVAAAAQLAATLTVGRYGRPPLDGCPHFNTITNAEWALLEKRGNDRRPLLPCELEPGHADRHSSLAQVVADRWIRVHWDNHVRELVELPYCPAVDAVADSLGGHEPCTLVDG</sequence>
<gene>
    <name evidence="1" type="ORF">HD595_008289</name>
</gene>
<dbReference type="RefSeq" id="WP_253779266.1">
    <property type="nucleotide sequence ID" value="NZ_BAAAVE010000034.1"/>
</dbReference>
<organism evidence="1 2">
    <name type="scientific">Nonomuraea roseoviolacea subsp. carminata</name>
    <dbReference type="NCBI Taxonomy" id="160689"/>
    <lineage>
        <taxon>Bacteria</taxon>
        <taxon>Bacillati</taxon>
        <taxon>Actinomycetota</taxon>
        <taxon>Actinomycetes</taxon>
        <taxon>Streptosporangiales</taxon>
        <taxon>Streptosporangiaceae</taxon>
        <taxon>Nonomuraea</taxon>
    </lineage>
</organism>
<name>A0ABT1KET2_9ACTN</name>
<evidence type="ECO:0008006" key="3">
    <source>
        <dbReference type="Google" id="ProtNLM"/>
    </source>
</evidence>
<protein>
    <recommendedName>
        <fullName evidence="3">Transposase</fullName>
    </recommendedName>
</protein>